<proteinExistence type="predicted"/>
<dbReference type="RefSeq" id="WP_280763115.1">
    <property type="nucleotide sequence ID" value="NZ_JARXVC010000016.1"/>
</dbReference>
<evidence type="ECO:0000313" key="3">
    <source>
        <dbReference type="Proteomes" id="UP001160334"/>
    </source>
</evidence>
<evidence type="ECO:0000256" key="1">
    <source>
        <dbReference type="SAM" id="MobiDB-lite"/>
    </source>
</evidence>
<sequence>MSERGPDPALHGSVREPRIDSPEVHPCSSRRVTCLDMDRPDGTGGTLELRGRAWDFEVDADRQPSVGEAVALRASVDYHRGRALTRIETSPVVPGLASLVGHSAIAGFRGRVAEVAAGVSSPLALLLDDVPMGTLISGHAVSAARESNGDDTTAGTGYVPVGDQCAGYSASGALIATIGVRGRSPVADGPDAPTLDDAFGRSPGPLAVHSMRRRRCIDRWTADGAVHIDAMFRDSYGRADGVETVIHEYQLTVVADEETGVIRAAVATPRVLPWFDCPGAVASAGRLVGMTLDRVEGWVRRELRGADTCTHLNDLLRSIAH</sequence>
<evidence type="ECO:0000313" key="2">
    <source>
        <dbReference type="EMBL" id="MDH6283861.1"/>
    </source>
</evidence>
<organism evidence="2 3">
    <name type="scientific">Prescottella agglutinans</name>
    <dbReference type="NCBI Taxonomy" id="1644129"/>
    <lineage>
        <taxon>Bacteria</taxon>
        <taxon>Bacillati</taxon>
        <taxon>Actinomycetota</taxon>
        <taxon>Actinomycetes</taxon>
        <taxon>Mycobacteriales</taxon>
        <taxon>Nocardiaceae</taxon>
        <taxon>Prescottella</taxon>
    </lineage>
</organism>
<dbReference type="Proteomes" id="UP001160334">
    <property type="component" value="Unassembled WGS sequence"/>
</dbReference>
<name>A0ABT6MHQ4_9NOCA</name>
<reference evidence="2 3" key="1">
    <citation type="submission" date="2023-04" db="EMBL/GenBank/DDBJ databases">
        <title>Forest soil microbial communities from Buena Vista Peninsula, Colon Province, Panama.</title>
        <authorList>
            <person name="Bouskill N."/>
        </authorList>
    </citation>
    <scope>NUCLEOTIDE SEQUENCE [LARGE SCALE GENOMIC DNA]</scope>
    <source>
        <strain evidence="2 3">CFH S0262</strain>
    </source>
</reference>
<dbReference type="EMBL" id="JARXVC010000016">
    <property type="protein sequence ID" value="MDH6283861.1"/>
    <property type="molecule type" value="Genomic_DNA"/>
</dbReference>
<evidence type="ECO:0008006" key="4">
    <source>
        <dbReference type="Google" id="ProtNLM"/>
    </source>
</evidence>
<feature type="compositionally biased region" description="Basic and acidic residues" evidence="1">
    <location>
        <begin position="13"/>
        <end position="23"/>
    </location>
</feature>
<protein>
    <recommendedName>
        <fullName evidence="4">DUF2889 domain-containing protein</fullName>
    </recommendedName>
</protein>
<gene>
    <name evidence="2" type="ORF">M2280_005112</name>
</gene>
<dbReference type="InterPro" id="IPR021312">
    <property type="entry name" value="DUF2889"/>
</dbReference>
<feature type="region of interest" description="Disordered" evidence="1">
    <location>
        <begin position="1"/>
        <end position="26"/>
    </location>
</feature>
<dbReference type="Pfam" id="PF11136">
    <property type="entry name" value="DUF2889"/>
    <property type="match status" value="1"/>
</dbReference>
<keyword evidence="3" id="KW-1185">Reference proteome</keyword>
<accession>A0ABT6MHQ4</accession>
<comment type="caution">
    <text evidence="2">The sequence shown here is derived from an EMBL/GenBank/DDBJ whole genome shotgun (WGS) entry which is preliminary data.</text>
</comment>